<dbReference type="Proteomes" id="UP000050360">
    <property type="component" value="Unassembled WGS sequence"/>
</dbReference>
<dbReference type="Pfam" id="PF02577">
    <property type="entry name" value="BFN_dom"/>
    <property type="match status" value="1"/>
</dbReference>
<comment type="caution">
    <text evidence="2">The sequence shown here is derived from an EMBL/GenBank/DDBJ whole genome shotgun (WGS) entry which is preliminary data.</text>
</comment>
<dbReference type="GO" id="GO:0004518">
    <property type="term" value="F:nuclease activity"/>
    <property type="evidence" value="ECO:0007669"/>
    <property type="project" value="InterPro"/>
</dbReference>
<proteinExistence type="predicted"/>
<reference evidence="2 3" key="1">
    <citation type="submission" date="2015-09" db="EMBL/GenBank/DDBJ databases">
        <title>A metagenomics-based metabolic model of nitrate-dependent anaerobic oxidation of methane by Methanoperedens-like archaea.</title>
        <authorList>
            <person name="Arshad A."/>
            <person name="Speth D.R."/>
            <person name="De Graaf R.M."/>
            <person name="Op Den Camp H.J."/>
            <person name="Jetten M.S."/>
            <person name="Welte C.U."/>
        </authorList>
    </citation>
    <scope>NUCLEOTIDE SEQUENCE [LARGE SCALE GENOMIC DNA]</scope>
</reference>
<dbReference type="EMBL" id="LKCM01000062">
    <property type="protein sequence ID" value="KPQ44702.1"/>
    <property type="molecule type" value="Genomic_DNA"/>
</dbReference>
<dbReference type="PROSITE" id="PS51658">
    <property type="entry name" value="BFN"/>
    <property type="match status" value="1"/>
</dbReference>
<dbReference type="SUPFAM" id="SSF103256">
    <property type="entry name" value="Hypothetical protein TM0160"/>
    <property type="match status" value="1"/>
</dbReference>
<dbReference type="PANTHER" id="PTHR15160">
    <property type="entry name" value="VON HIPPEL-LINDAU PROTEIN"/>
    <property type="match status" value="1"/>
</dbReference>
<dbReference type="InterPro" id="IPR003729">
    <property type="entry name" value="Bi_nuclease_dom"/>
</dbReference>
<dbReference type="AlphaFoldDB" id="A0A0P7ZI56"/>
<evidence type="ECO:0000313" key="3">
    <source>
        <dbReference type="Proteomes" id="UP000050360"/>
    </source>
</evidence>
<feature type="domain" description="BFN" evidence="1">
    <location>
        <begin position="5"/>
        <end position="137"/>
    </location>
</feature>
<dbReference type="PANTHER" id="PTHR15160:SF1">
    <property type="entry name" value="VON HIPPEL-LINDAU DISEASE TUMOR SUPPRESSOR"/>
    <property type="match status" value="1"/>
</dbReference>
<evidence type="ECO:0000259" key="1">
    <source>
        <dbReference type="PROSITE" id="PS51658"/>
    </source>
</evidence>
<sequence>MNGTTLQVTIKGVYLIEKAPGPVPIVLLEDEAKRMMPIYIGISEAISINSALNHEIPPRPMTHDLFVSLITHLDSTIDDILIDELNEGVYYARMTVSMDGKRFELDARPSDCIAIALRCGAPIHIRDSVLSEAVMSKEELQNAVPLESYISG</sequence>
<dbReference type="InterPro" id="IPR036104">
    <property type="entry name" value="BFN_sf"/>
</dbReference>
<gene>
    <name evidence="2" type="ORF">MPEBLZ_00721</name>
</gene>
<accession>A0A0P7ZI56</accession>
<name>A0A0P7ZI56_9EURY</name>
<evidence type="ECO:0000313" key="2">
    <source>
        <dbReference type="EMBL" id="KPQ44702.1"/>
    </source>
</evidence>
<dbReference type="Gene3D" id="3.10.690.10">
    <property type="entry name" value="Bifunctional nuclease domain"/>
    <property type="match status" value="1"/>
</dbReference>
<protein>
    <recommendedName>
        <fullName evidence="1">BFN domain-containing protein</fullName>
    </recommendedName>
</protein>
<organism evidence="2 3">
    <name type="scientific">Candidatus Methanoperedens nitratireducens</name>
    <dbReference type="NCBI Taxonomy" id="1392998"/>
    <lineage>
        <taxon>Archaea</taxon>
        <taxon>Methanobacteriati</taxon>
        <taxon>Methanobacteriota</taxon>
        <taxon>Stenosarchaea group</taxon>
        <taxon>Methanomicrobia</taxon>
        <taxon>Methanosarcinales</taxon>
        <taxon>ANME-2 cluster</taxon>
        <taxon>Candidatus Methanoperedentaceae</taxon>
        <taxon>Candidatus Methanoperedens</taxon>
    </lineage>
</organism>